<evidence type="ECO:0000256" key="5">
    <source>
        <dbReference type="ARBA" id="ARBA00022840"/>
    </source>
</evidence>
<keyword evidence="13" id="KW-1185">Reference proteome</keyword>
<feature type="binding site" evidence="9">
    <location>
        <begin position="20"/>
        <end position="27"/>
    </location>
    <ligand>
        <name>ATP</name>
        <dbReference type="ChEBI" id="CHEBI:30616"/>
    </ligand>
</feature>
<dbReference type="GO" id="GO:0103016">
    <property type="term" value="F:tRNA-uridine 2-sulfurtransferase activity"/>
    <property type="evidence" value="ECO:0007669"/>
    <property type="project" value="UniProtKB-EC"/>
</dbReference>
<dbReference type="GO" id="GO:0000049">
    <property type="term" value="F:tRNA binding"/>
    <property type="evidence" value="ECO:0007669"/>
    <property type="project" value="UniProtKB-KW"/>
</dbReference>
<sequence length="373" mass="41066">MGPSEAADGQPRPGQRVLVAMSGGVDSSVAALLLTRAGLEAHGTTMKLFDAQQACLASDKGCCSARDIEDARQVCLDLGIPHYAFNFTRTFEREVIDRFCQGYLAGRTPNPCVDCNRYVKFEALQERRAQLGFDYLATGHYARRALNPRTGRFELRRGLDPDKDQSYVLFHLTQDNLRHMLFPLGDLTKADVRDLARQQGFGTAEKHESQDICFVPTGSYADFIERRTNAAFPPGPIVNRAGRVLGTHRGLPHYTVGQRKGIGVAAEAPLFVYEKRIADNALVVGFDEDARCTSILVREANFVALPCLEQPMGLEVKTHYRQTAVPALVSQLNADTLRIDFEQPQRACAPGQFAVAYQGDAVVCGGTIERVLS</sequence>
<evidence type="ECO:0000256" key="4">
    <source>
        <dbReference type="ARBA" id="ARBA00022741"/>
    </source>
</evidence>
<dbReference type="InterPro" id="IPR046885">
    <property type="entry name" value="MnmA-like_C"/>
</dbReference>
<evidence type="ECO:0000259" key="10">
    <source>
        <dbReference type="Pfam" id="PF20258"/>
    </source>
</evidence>
<dbReference type="HAMAP" id="MF_00144">
    <property type="entry name" value="tRNA_thiouridyl_MnmA"/>
    <property type="match status" value="1"/>
</dbReference>
<dbReference type="KEGG" id="bwa:HLV38_00735"/>
<evidence type="ECO:0000256" key="3">
    <source>
        <dbReference type="ARBA" id="ARBA00022694"/>
    </source>
</evidence>
<feature type="active site" description="Nucleophile" evidence="9">
    <location>
        <position position="115"/>
    </location>
</feature>
<dbReference type="EMBL" id="CP053716">
    <property type="protein sequence ID" value="QKF06811.1"/>
    <property type="molecule type" value="Genomic_DNA"/>
</dbReference>
<keyword evidence="7" id="KW-1015">Disulfide bond</keyword>
<feature type="domain" description="tRNA-specific 2-thiouridylase MnmA-like central" evidence="11">
    <location>
        <begin position="222"/>
        <end position="285"/>
    </location>
</feature>
<reference evidence="13" key="1">
    <citation type="submission" date="2020-05" db="EMBL/GenBank/DDBJ databases">
        <title>Novel species in genus Nocardioides.</title>
        <authorList>
            <person name="Zhang G."/>
        </authorList>
    </citation>
    <scope>NUCLEOTIDE SEQUENCE [LARGE SCALE GENOMIC DNA]</scope>
    <source>
        <strain evidence="13">zg-1050</strain>
    </source>
</reference>
<dbReference type="Gene3D" id="2.40.30.10">
    <property type="entry name" value="Translation factors"/>
    <property type="match status" value="1"/>
</dbReference>
<feature type="active site" description="Cysteine persulfide intermediate" evidence="9">
    <location>
        <position position="213"/>
    </location>
</feature>
<dbReference type="Pfam" id="PF03054">
    <property type="entry name" value="tRNA_Me_trans"/>
    <property type="match status" value="1"/>
</dbReference>
<name>A0A6M8J126_9ACTN</name>
<dbReference type="Gene3D" id="3.40.50.620">
    <property type="entry name" value="HUPs"/>
    <property type="match status" value="1"/>
</dbReference>
<accession>A0A6M8J126</accession>
<feature type="site" description="Interaction with tRNA" evidence="9">
    <location>
        <position position="352"/>
    </location>
</feature>
<keyword evidence="9" id="KW-0963">Cytoplasm</keyword>
<dbReference type="InterPro" id="IPR004506">
    <property type="entry name" value="MnmA-like"/>
</dbReference>
<dbReference type="RefSeq" id="WP_172301088.1">
    <property type="nucleotide sequence ID" value="NZ_CP053716.1"/>
</dbReference>
<evidence type="ECO:0000256" key="8">
    <source>
        <dbReference type="ARBA" id="ARBA00051542"/>
    </source>
</evidence>
<dbReference type="Pfam" id="PF20258">
    <property type="entry name" value="tRNA_Me_trans_C"/>
    <property type="match status" value="1"/>
</dbReference>
<dbReference type="SUPFAM" id="SSF52402">
    <property type="entry name" value="Adenine nucleotide alpha hydrolases-like"/>
    <property type="match status" value="1"/>
</dbReference>
<dbReference type="FunFam" id="3.40.50.620:FF:000115">
    <property type="entry name" value="tRNA-specific 2-thiouridylase MnmA"/>
    <property type="match status" value="1"/>
</dbReference>
<evidence type="ECO:0000256" key="9">
    <source>
        <dbReference type="HAMAP-Rule" id="MF_00144"/>
    </source>
</evidence>
<dbReference type="Proteomes" id="UP000503297">
    <property type="component" value="Chromosome"/>
</dbReference>
<evidence type="ECO:0000256" key="2">
    <source>
        <dbReference type="ARBA" id="ARBA00022679"/>
    </source>
</evidence>
<proteinExistence type="inferred from homology"/>
<keyword evidence="6 9" id="KW-0694">RNA-binding</keyword>
<dbReference type="Gene3D" id="2.30.30.280">
    <property type="entry name" value="Adenine nucleotide alpha hydrolases-like domains"/>
    <property type="match status" value="1"/>
</dbReference>
<dbReference type="InterPro" id="IPR014729">
    <property type="entry name" value="Rossmann-like_a/b/a_fold"/>
</dbReference>
<dbReference type="CDD" id="cd01998">
    <property type="entry name" value="MnmA_TRMU-like"/>
    <property type="match status" value="1"/>
</dbReference>
<keyword evidence="5 9" id="KW-0067">ATP-binding</keyword>
<comment type="caution">
    <text evidence="9">Lacks conserved residue(s) required for the propagation of feature annotation.</text>
</comment>
<dbReference type="PANTHER" id="PTHR11933:SF5">
    <property type="entry name" value="MITOCHONDRIAL TRNA-SPECIFIC 2-THIOURIDYLASE 1"/>
    <property type="match status" value="1"/>
</dbReference>
<dbReference type="GO" id="GO:0002143">
    <property type="term" value="P:tRNA wobble position uridine thiolation"/>
    <property type="evidence" value="ECO:0007669"/>
    <property type="project" value="TreeGrafter"/>
</dbReference>
<dbReference type="EC" id="2.8.1.13" evidence="9"/>
<feature type="domain" description="tRNA-specific 2-thiouridylase MnmA-like C-terminal" evidence="10">
    <location>
        <begin position="294"/>
        <end position="368"/>
    </location>
</feature>
<dbReference type="NCBIfam" id="NF001138">
    <property type="entry name" value="PRK00143.1"/>
    <property type="match status" value="1"/>
</dbReference>
<protein>
    <recommendedName>
        <fullName evidence="9">tRNA-specific 2-thiouridylase MnmA</fullName>
        <ecNumber evidence="9">2.8.1.13</ecNumber>
    </recommendedName>
</protein>
<dbReference type="InterPro" id="IPR046884">
    <property type="entry name" value="MnmA-like_central"/>
</dbReference>
<dbReference type="Pfam" id="PF20259">
    <property type="entry name" value="tRNA_Me_trans_M"/>
    <property type="match status" value="1"/>
</dbReference>
<evidence type="ECO:0000256" key="7">
    <source>
        <dbReference type="ARBA" id="ARBA00023157"/>
    </source>
</evidence>
<dbReference type="PANTHER" id="PTHR11933">
    <property type="entry name" value="TRNA 5-METHYLAMINOMETHYL-2-THIOURIDYLATE -METHYLTRANSFERASE"/>
    <property type="match status" value="1"/>
</dbReference>
<feature type="region of interest" description="Interaction with tRNA" evidence="9">
    <location>
        <begin position="163"/>
        <end position="165"/>
    </location>
</feature>
<evidence type="ECO:0000259" key="11">
    <source>
        <dbReference type="Pfam" id="PF20259"/>
    </source>
</evidence>
<keyword evidence="2 9" id="KW-0808">Transferase</keyword>
<keyword evidence="3 9" id="KW-0819">tRNA processing</keyword>
<feature type="binding site" evidence="9">
    <location>
        <position position="46"/>
    </location>
    <ligand>
        <name>ATP</name>
        <dbReference type="ChEBI" id="CHEBI:30616"/>
    </ligand>
</feature>
<evidence type="ECO:0000256" key="6">
    <source>
        <dbReference type="ARBA" id="ARBA00022884"/>
    </source>
</evidence>
<comment type="catalytic activity">
    <reaction evidence="8 9">
        <text>S-sulfanyl-L-cysteinyl-[protein] + uridine(34) in tRNA + AH2 + ATP = 2-thiouridine(34) in tRNA + L-cysteinyl-[protein] + A + AMP + diphosphate + H(+)</text>
        <dbReference type="Rhea" id="RHEA:47032"/>
        <dbReference type="Rhea" id="RHEA-COMP:10131"/>
        <dbReference type="Rhea" id="RHEA-COMP:11726"/>
        <dbReference type="Rhea" id="RHEA-COMP:11727"/>
        <dbReference type="Rhea" id="RHEA-COMP:11728"/>
        <dbReference type="ChEBI" id="CHEBI:13193"/>
        <dbReference type="ChEBI" id="CHEBI:15378"/>
        <dbReference type="ChEBI" id="CHEBI:17499"/>
        <dbReference type="ChEBI" id="CHEBI:29950"/>
        <dbReference type="ChEBI" id="CHEBI:30616"/>
        <dbReference type="ChEBI" id="CHEBI:33019"/>
        <dbReference type="ChEBI" id="CHEBI:61963"/>
        <dbReference type="ChEBI" id="CHEBI:65315"/>
        <dbReference type="ChEBI" id="CHEBI:87170"/>
        <dbReference type="ChEBI" id="CHEBI:456215"/>
        <dbReference type="EC" id="2.8.1.13"/>
    </reaction>
</comment>
<dbReference type="GO" id="GO:0005737">
    <property type="term" value="C:cytoplasm"/>
    <property type="evidence" value="ECO:0007669"/>
    <property type="project" value="UniProtKB-SubCell"/>
</dbReference>
<comment type="similarity">
    <text evidence="9">Belongs to the MnmA/TRMU family.</text>
</comment>
<dbReference type="NCBIfam" id="TIGR00420">
    <property type="entry name" value="trmU"/>
    <property type="match status" value="1"/>
</dbReference>
<comment type="function">
    <text evidence="9">Catalyzes the 2-thiolation of uridine at the wobble position (U34) of tRNA, leading to the formation of s(2)U34.</text>
</comment>
<comment type="subcellular location">
    <subcellularLocation>
        <location evidence="9">Cytoplasm</location>
    </subcellularLocation>
</comment>
<organism evidence="12 13">
    <name type="scientific">Berryella wangjianweii</name>
    <dbReference type="NCBI Taxonomy" id="2734634"/>
    <lineage>
        <taxon>Bacteria</taxon>
        <taxon>Bacillati</taxon>
        <taxon>Actinomycetota</taxon>
        <taxon>Coriobacteriia</taxon>
        <taxon>Eggerthellales</taxon>
        <taxon>Eggerthellaceae</taxon>
        <taxon>Berryella</taxon>
    </lineage>
</organism>
<feature type="site" description="Interaction with tRNA" evidence="9">
    <location>
        <position position="140"/>
    </location>
</feature>
<dbReference type="AlphaFoldDB" id="A0A6M8J126"/>
<feature type="binding site" evidence="9">
    <location>
        <position position="139"/>
    </location>
    <ligand>
        <name>ATP</name>
        <dbReference type="ChEBI" id="CHEBI:30616"/>
    </ligand>
</feature>
<evidence type="ECO:0000313" key="13">
    <source>
        <dbReference type="Proteomes" id="UP000503297"/>
    </source>
</evidence>
<keyword evidence="4 9" id="KW-0547">Nucleotide-binding</keyword>
<dbReference type="InterPro" id="IPR023382">
    <property type="entry name" value="MnmA-like_central_sf"/>
</dbReference>
<gene>
    <name evidence="9 12" type="primary">mnmA</name>
    <name evidence="12" type="ORF">HLV38_00735</name>
</gene>
<evidence type="ECO:0000256" key="1">
    <source>
        <dbReference type="ARBA" id="ARBA00022555"/>
    </source>
</evidence>
<dbReference type="GO" id="GO:0005524">
    <property type="term" value="F:ATP binding"/>
    <property type="evidence" value="ECO:0007669"/>
    <property type="project" value="UniProtKB-KW"/>
</dbReference>
<evidence type="ECO:0000313" key="12">
    <source>
        <dbReference type="EMBL" id="QKF06811.1"/>
    </source>
</evidence>
<keyword evidence="1 9" id="KW-0820">tRNA-binding</keyword>